<dbReference type="InterPro" id="IPR013726">
    <property type="entry name" value="Mitofissin"/>
</dbReference>
<accession>A0A077W8H0</accession>
<gene>
    <name evidence="1" type="ORF">LRAMOSA01059</name>
</gene>
<dbReference type="OrthoDB" id="16824at2759"/>
<dbReference type="Pfam" id="PF08520">
    <property type="entry name" value="Mitofissin"/>
    <property type="match status" value="1"/>
</dbReference>
<dbReference type="AlphaFoldDB" id="A0A077W8H0"/>
<dbReference type="PANTHER" id="PTHR28075:SF1">
    <property type="entry name" value="DUF1748-DOMAIN-CONTAINING PROTEIN"/>
    <property type="match status" value="1"/>
</dbReference>
<dbReference type="EMBL" id="LK023313">
    <property type="protein sequence ID" value="CDS03657.1"/>
    <property type="molecule type" value="Genomic_DNA"/>
</dbReference>
<reference evidence="1" key="1">
    <citation type="journal article" date="2014" name="Genome Announc.">
        <title>De novo whole-genome sequence and genome annotation of Lichtheimia ramosa.</title>
        <authorList>
            <person name="Linde J."/>
            <person name="Schwartze V."/>
            <person name="Binder U."/>
            <person name="Lass-Florl C."/>
            <person name="Voigt K."/>
            <person name="Horn F."/>
        </authorList>
    </citation>
    <scope>NUCLEOTIDE SEQUENCE</scope>
    <source>
        <strain evidence="1">JMRC FSU:6197</strain>
    </source>
</reference>
<proteinExistence type="predicted"/>
<evidence type="ECO:0008006" key="2">
    <source>
        <dbReference type="Google" id="ProtNLM"/>
    </source>
</evidence>
<organism evidence="1">
    <name type="scientific">Lichtheimia ramosa</name>
    <dbReference type="NCBI Taxonomy" id="688394"/>
    <lineage>
        <taxon>Eukaryota</taxon>
        <taxon>Fungi</taxon>
        <taxon>Fungi incertae sedis</taxon>
        <taxon>Mucoromycota</taxon>
        <taxon>Mucoromycotina</taxon>
        <taxon>Mucoromycetes</taxon>
        <taxon>Mucorales</taxon>
        <taxon>Lichtheimiaceae</taxon>
        <taxon>Lichtheimia</taxon>
    </lineage>
</organism>
<name>A0A077W8H0_9FUNG</name>
<sequence>MLSRILHYTADAILISTALAGIKRSTGLTPAVNKIEHEDARSYAQKYLNMGEWVMDNTIVFMSNSSYFVRNNGNNNDH</sequence>
<protein>
    <recommendedName>
        <fullName evidence="2">DUF1748-domain-containing protein</fullName>
    </recommendedName>
</protein>
<dbReference type="GO" id="GO:0005737">
    <property type="term" value="C:cytoplasm"/>
    <property type="evidence" value="ECO:0007669"/>
    <property type="project" value="TreeGrafter"/>
</dbReference>
<evidence type="ECO:0000313" key="1">
    <source>
        <dbReference type="EMBL" id="CDS03657.1"/>
    </source>
</evidence>
<dbReference type="PANTHER" id="PTHR28075">
    <property type="entry name" value="CHROMOSOME 16, WHOLE GENOME SHOTGUN SEQUENCE"/>
    <property type="match status" value="1"/>
</dbReference>